<feature type="compositionally biased region" description="Pro residues" evidence="1">
    <location>
        <begin position="60"/>
        <end position="85"/>
    </location>
</feature>
<dbReference type="EMBL" id="SPOI01000013">
    <property type="protein sequence ID" value="TIB41960.1"/>
    <property type="molecule type" value="Genomic_DNA"/>
</dbReference>
<feature type="compositionally biased region" description="Polar residues" evidence="1">
    <location>
        <begin position="131"/>
        <end position="148"/>
    </location>
</feature>
<protein>
    <submittedName>
        <fullName evidence="2">Uncharacterized protein</fullName>
    </submittedName>
</protein>
<dbReference type="InterPro" id="IPR038910">
    <property type="entry name" value="Hua1-like"/>
</dbReference>
<comment type="caution">
    <text evidence="2">The sequence shown here is derived from an EMBL/GenBank/DDBJ whole genome shotgun (WGS) entry which is preliminary data.</text>
</comment>
<dbReference type="PANTHER" id="PTHR28031">
    <property type="entry name" value="PROLINE-RICH PROTEIN HUA1"/>
    <property type="match status" value="1"/>
</dbReference>
<evidence type="ECO:0000256" key="1">
    <source>
        <dbReference type="SAM" id="MobiDB-lite"/>
    </source>
</evidence>
<dbReference type="AlphaFoldDB" id="A0A4T0JFQ1"/>
<sequence length="263" mass="29027">MSLDPHDLYILALYDHDMLNSTNPFARLVAQEGEEQRQAQHQHHAPPDTPDHPPKATPTAPAPSPSPTPPPLPNRPHSPPQPPRPSEPRPRPPATALEQRYEEEEPPPYEEVMSDRVLEQGPRRPYPAAPVQSTQHTPLNSYHTNSPATPVHTRPVGGGYGGGYGNSSQSHQPYQPYSYRPNYSGYHNSSTHTNTNTHRSAPHISGIIRSGRPPPGAVVYQSGDPRIGGSFCYKCDGTGKRTDWLFGFSETCYKCGGIGRRFH</sequence>
<feature type="compositionally biased region" description="Gly residues" evidence="1">
    <location>
        <begin position="156"/>
        <end position="165"/>
    </location>
</feature>
<proteinExistence type="predicted"/>
<dbReference type="Proteomes" id="UP000310689">
    <property type="component" value="Unassembled WGS sequence"/>
</dbReference>
<feature type="compositionally biased region" description="Basic and acidic residues" evidence="1">
    <location>
        <begin position="113"/>
        <end position="122"/>
    </location>
</feature>
<reference evidence="2 3" key="1">
    <citation type="submission" date="2019-03" db="EMBL/GenBank/DDBJ databases">
        <title>Sequencing 23 genomes of Wallemia ichthyophaga.</title>
        <authorList>
            <person name="Gostincar C."/>
        </authorList>
    </citation>
    <scope>NUCLEOTIDE SEQUENCE [LARGE SCALE GENOMIC DNA]</scope>
    <source>
        <strain evidence="2 3">EXF-6200</strain>
    </source>
</reference>
<feature type="compositionally biased region" description="Basic and acidic residues" evidence="1">
    <location>
        <begin position="45"/>
        <end position="54"/>
    </location>
</feature>
<name>A0A4T0JFQ1_WALIC</name>
<organism evidence="2 3">
    <name type="scientific">Wallemia ichthyophaga</name>
    <dbReference type="NCBI Taxonomy" id="245174"/>
    <lineage>
        <taxon>Eukaryota</taxon>
        <taxon>Fungi</taxon>
        <taxon>Dikarya</taxon>
        <taxon>Basidiomycota</taxon>
        <taxon>Wallemiomycotina</taxon>
        <taxon>Wallemiomycetes</taxon>
        <taxon>Wallemiales</taxon>
        <taxon>Wallemiaceae</taxon>
        <taxon>Wallemia</taxon>
    </lineage>
</organism>
<evidence type="ECO:0000313" key="3">
    <source>
        <dbReference type="Proteomes" id="UP000310689"/>
    </source>
</evidence>
<dbReference type="GO" id="GO:0005737">
    <property type="term" value="C:cytoplasm"/>
    <property type="evidence" value="ECO:0007669"/>
    <property type="project" value="TreeGrafter"/>
</dbReference>
<evidence type="ECO:0000313" key="2">
    <source>
        <dbReference type="EMBL" id="TIB41960.1"/>
    </source>
</evidence>
<feature type="compositionally biased region" description="Low complexity" evidence="1">
    <location>
        <begin position="167"/>
        <end position="199"/>
    </location>
</feature>
<gene>
    <name evidence="2" type="ORF">E3P86_00573</name>
</gene>
<feature type="region of interest" description="Disordered" evidence="1">
    <location>
        <begin position="31"/>
        <end position="215"/>
    </location>
</feature>
<accession>A0A4T0JFQ1</accession>
<dbReference type="PANTHER" id="PTHR28031:SF1">
    <property type="entry name" value="PROLINE-RICH PROTEIN HUA1"/>
    <property type="match status" value="1"/>
</dbReference>